<protein>
    <recommendedName>
        <fullName evidence="3">YugN-like family protein</fullName>
    </recommendedName>
</protein>
<reference evidence="2" key="1">
    <citation type="journal article" date="2019" name="Int. J. Syst. Evol. Microbiol.">
        <title>The Global Catalogue of Microorganisms (GCM) 10K type strain sequencing project: providing services to taxonomists for standard genome sequencing and annotation.</title>
        <authorList>
            <consortium name="The Broad Institute Genomics Platform"/>
            <consortium name="The Broad Institute Genome Sequencing Center for Infectious Disease"/>
            <person name="Wu L."/>
            <person name="Ma J."/>
        </authorList>
    </citation>
    <scope>NUCLEOTIDE SEQUENCE [LARGE SCALE GENOMIC DNA]</scope>
    <source>
        <strain evidence="2">CGMCC 1.14993</strain>
    </source>
</reference>
<dbReference type="InterPro" id="IPR036491">
    <property type="entry name" value="YugN-like_sf"/>
</dbReference>
<evidence type="ECO:0008006" key="3">
    <source>
        <dbReference type="Google" id="ProtNLM"/>
    </source>
</evidence>
<evidence type="ECO:0000313" key="1">
    <source>
        <dbReference type="EMBL" id="GGI15857.1"/>
    </source>
</evidence>
<dbReference type="Gene3D" id="3.30.310.100">
    <property type="entry name" value="YugN-like"/>
    <property type="match status" value="1"/>
</dbReference>
<evidence type="ECO:0000313" key="2">
    <source>
        <dbReference type="Proteomes" id="UP000626244"/>
    </source>
</evidence>
<dbReference type="InterPro" id="IPR014967">
    <property type="entry name" value="Uncharacterised_YugN-like"/>
</dbReference>
<dbReference type="Proteomes" id="UP000626244">
    <property type="component" value="Unassembled WGS sequence"/>
</dbReference>
<accession>A0A8J3AS26</accession>
<name>A0A8J3AS26_9BACI</name>
<dbReference type="EMBL" id="BMHB01000002">
    <property type="protein sequence ID" value="GGI15857.1"/>
    <property type="molecule type" value="Genomic_DNA"/>
</dbReference>
<sequence>MYPLESKIENQTFVLNHIEEKLKSHGFVIGPNWDFDHGSFDLLMANDHGYQYLRLPFKVSSGSLDMDGAVIQFKTPYLLTHVYNKGLDDNIGLEGNATASINQFQEPIEADANVPGKYQKKGREILKLVESYLT</sequence>
<keyword evidence="2" id="KW-1185">Reference proteome</keyword>
<dbReference type="Pfam" id="PF08868">
    <property type="entry name" value="YugN"/>
    <property type="match status" value="1"/>
</dbReference>
<proteinExistence type="predicted"/>
<gene>
    <name evidence="1" type="ORF">GCM10007380_30060</name>
</gene>
<organism evidence="1 2">
    <name type="scientific">Gottfriedia solisilvae</name>
    <dbReference type="NCBI Taxonomy" id="1516104"/>
    <lineage>
        <taxon>Bacteria</taxon>
        <taxon>Bacillati</taxon>
        <taxon>Bacillota</taxon>
        <taxon>Bacilli</taxon>
        <taxon>Bacillales</taxon>
        <taxon>Bacillaceae</taxon>
        <taxon>Gottfriedia</taxon>
    </lineage>
</organism>
<dbReference type="AlphaFoldDB" id="A0A8J3AS26"/>
<dbReference type="SUPFAM" id="SSF160755">
    <property type="entry name" value="YugN-like"/>
    <property type="match status" value="1"/>
</dbReference>
<comment type="caution">
    <text evidence="1">The sequence shown here is derived from an EMBL/GenBank/DDBJ whole genome shotgun (WGS) entry which is preliminary data.</text>
</comment>
<dbReference type="RefSeq" id="WP_088000475.1">
    <property type="nucleotide sequence ID" value="NZ_BMHB01000002.1"/>
</dbReference>
<dbReference type="OrthoDB" id="2988890at2"/>